<protein>
    <submittedName>
        <fullName evidence="1">Uncharacterized protein</fullName>
    </submittedName>
</protein>
<name>A0A9D4I6M8_DREPO</name>
<proteinExistence type="predicted"/>
<dbReference type="AlphaFoldDB" id="A0A9D4I6M8"/>
<dbReference type="EMBL" id="JAIWYP010000010">
    <property type="protein sequence ID" value="KAH3750205.1"/>
    <property type="molecule type" value="Genomic_DNA"/>
</dbReference>
<evidence type="ECO:0000313" key="1">
    <source>
        <dbReference type="EMBL" id="KAH3750205.1"/>
    </source>
</evidence>
<sequence>MGKKFHQKPTYRNIHTLAGTCRSHKEDGFLVLYQKVHDVGVPYGIHGRYDDLIKHHVLGYGRRVLQLFCPRYPLSCSL</sequence>
<organism evidence="1 2">
    <name type="scientific">Dreissena polymorpha</name>
    <name type="common">Zebra mussel</name>
    <name type="synonym">Mytilus polymorpha</name>
    <dbReference type="NCBI Taxonomy" id="45954"/>
    <lineage>
        <taxon>Eukaryota</taxon>
        <taxon>Metazoa</taxon>
        <taxon>Spiralia</taxon>
        <taxon>Lophotrochozoa</taxon>
        <taxon>Mollusca</taxon>
        <taxon>Bivalvia</taxon>
        <taxon>Autobranchia</taxon>
        <taxon>Heteroconchia</taxon>
        <taxon>Euheterodonta</taxon>
        <taxon>Imparidentia</taxon>
        <taxon>Neoheterodontei</taxon>
        <taxon>Myida</taxon>
        <taxon>Dreissenoidea</taxon>
        <taxon>Dreissenidae</taxon>
        <taxon>Dreissena</taxon>
    </lineage>
</organism>
<dbReference type="Proteomes" id="UP000828390">
    <property type="component" value="Unassembled WGS sequence"/>
</dbReference>
<gene>
    <name evidence="1" type="ORF">DPMN_184724</name>
</gene>
<comment type="caution">
    <text evidence="1">The sequence shown here is derived from an EMBL/GenBank/DDBJ whole genome shotgun (WGS) entry which is preliminary data.</text>
</comment>
<keyword evidence="2" id="KW-1185">Reference proteome</keyword>
<accession>A0A9D4I6M8</accession>
<reference evidence="1" key="2">
    <citation type="submission" date="2020-11" db="EMBL/GenBank/DDBJ databases">
        <authorList>
            <person name="McCartney M.A."/>
            <person name="Auch B."/>
            <person name="Kono T."/>
            <person name="Mallez S."/>
            <person name="Becker A."/>
            <person name="Gohl D.M."/>
            <person name="Silverstein K.A.T."/>
            <person name="Koren S."/>
            <person name="Bechman K.B."/>
            <person name="Herman A."/>
            <person name="Abrahante J.E."/>
            <person name="Garbe J."/>
        </authorList>
    </citation>
    <scope>NUCLEOTIDE SEQUENCE</scope>
    <source>
        <strain evidence="1">Duluth1</strain>
        <tissue evidence="1">Whole animal</tissue>
    </source>
</reference>
<evidence type="ECO:0000313" key="2">
    <source>
        <dbReference type="Proteomes" id="UP000828390"/>
    </source>
</evidence>
<reference evidence="1" key="1">
    <citation type="journal article" date="2019" name="bioRxiv">
        <title>The Genome of the Zebra Mussel, Dreissena polymorpha: A Resource for Invasive Species Research.</title>
        <authorList>
            <person name="McCartney M.A."/>
            <person name="Auch B."/>
            <person name="Kono T."/>
            <person name="Mallez S."/>
            <person name="Zhang Y."/>
            <person name="Obille A."/>
            <person name="Becker A."/>
            <person name="Abrahante J.E."/>
            <person name="Garbe J."/>
            <person name="Badalamenti J.P."/>
            <person name="Herman A."/>
            <person name="Mangelson H."/>
            <person name="Liachko I."/>
            <person name="Sullivan S."/>
            <person name="Sone E.D."/>
            <person name="Koren S."/>
            <person name="Silverstein K.A.T."/>
            <person name="Beckman K.B."/>
            <person name="Gohl D.M."/>
        </authorList>
    </citation>
    <scope>NUCLEOTIDE SEQUENCE</scope>
    <source>
        <strain evidence="1">Duluth1</strain>
        <tissue evidence="1">Whole animal</tissue>
    </source>
</reference>